<dbReference type="EMBL" id="CP127162">
    <property type="protein sequence ID" value="WIV21445.1"/>
    <property type="molecule type" value="Genomic_DNA"/>
</dbReference>
<evidence type="ECO:0000313" key="2">
    <source>
        <dbReference type="Proteomes" id="UP001236415"/>
    </source>
</evidence>
<dbReference type="Gene3D" id="1.25.10.10">
    <property type="entry name" value="Leucine-rich Repeat Variant"/>
    <property type="match status" value="1"/>
</dbReference>
<sequence>MRYWSSQIASSFPDQKLIEPLAQLLTDKASDLRYAVIVALAEINDMRVLDVIKNAQKQEEETEVIELIEEIMSNLEI</sequence>
<protein>
    <submittedName>
        <fullName evidence="1">HEAT repeat domain-containing protein</fullName>
    </submittedName>
</protein>
<evidence type="ECO:0000313" key="1">
    <source>
        <dbReference type="EMBL" id="WIV21445.1"/>
    </source>
</evidence>
<gene>
    <name evidence="1" type="ORF">QPK24_08400</name>
</gene>
<proteinExistence type="predicted"/>
<organism evidence="1 2">
    <name type="scientific">Paenibacillus polygoni</name>
    <dbReference type="NCBI Taxonomy" id="3050112"/>
    <lineage>
        <taxon>Bacteria</taxon>
        <taxon>Bacillati</taxon>
        <taxon>Bacillota</taxon>
        <taxon>Bacilli</taxon>
        <taxon>Bacillales</taxon>
        <taxon>Paenibacillaceae</taxon>
        <taxon>Paenibacillus</taxon>
    </lineage>
</organism>
<dbReference type="InterPro" id="IPR016024">
    <property type="entry name" value="ARM-type_fold"/>
</dbReference>
<dbReference type="InterPro" id="IPR011989">
    <property type="entry name" value="ARM-like"/>
</dbReference>
<name>A0ABY8XD25_9BACL</name>
<dbReference type="RefSeq" id="WP_285749192.1">
    <property type="nucleotide sequence ID" value="NZ_CP127162.1"/>
</dbReference>
<reference evidence="1 2" key="1">
    <citation type="submission" date="2023-06" db="EMBL/GenBank/DDBJ databases">
        <title>Paenibacillus polygonum sp. nov., an endophytic bacterium, isolated from Polygonum lapathifolium L. in Nanji Wetland National Nature Reserve, South of Poyang Lake, Jiangxi Province, China.</title>
        <authorList>
            <person name="Yu Z."/>
        </authorList>
    </citation>
    <scope>NUCLEOTIDE SEQUENCE [LARGE SCALE GENOMIC DNA]</scope>
    <source>
        <strain evidence="1 2">C31</strain>
    </source>
</reference>
<accession>A0ABY8XD25</accession>
<dbReference type="SUPFAM" id="SSF48371">
    <property type="entry name" value="ARM repeat"/>
    <property type="match status" value="1"/>
</dbReference>
<dbReference type="Pfam" id="PF13646">
    <property type="entry name" value="HEAT_2"/>
    <property type="match status" value="1"/>
</dbReference>
<dbReference type="Proteomes" id="UP001236415">
    <property type="component" value="Chromosome"/>
</dbReference>
<keyword evidence="2" id="KW-1185">Reference proteome</keyword>